<reference evidence="1" key="1">
    <citation type="submission" date="2020-11" db="EMBL/GenBank/DDBJ databases">
        <authorList>
            <person name="Tran Van P."/>
        </authorList>
    </citation>
    <scope>NUCLEOTIDE SEQUENCE</scope>
</reference>
<dbReference type="AlphaFoldDB" id="A0A7R9EAB9"/>
<evidence type="ECO:0000313" key="1">
    <source>
        <dbReference type="EMBL" id="CAD7430367.1"/>
    </source>
</evidence>
<gene>
    <name evidence="1" type="ORF">TMSB3V08_LOCUS7125</name>
</gene>
<organism evidence="1">
    <name type="scientific">Timema monikensis</name>
    <dbReference type="NCBI Taxonomy" id="170555"/>
    <lineage>
        <taxon>Eukaryota</taxon>
        <taxon>Metazoa</taxon>
        <taxon>Ecdysozoa</taxon>
        <taxon>Arthropoda</taxon>
        <taxon>Hexapoda</taxon>
        <taxon>Insecta</taxon>
        <taxon>Pterygota</taxon>
        <taxon>Neoptera</taxon>
        <taxon>Polyneoptera</taxon>
        <taxon>Phasmatodea</taxon>
        <taxon>Timematodea</taxon>
        <taxon>Timematoidea</taxon>
        <taxon>Timematidae</taxon>
        <taxon>Timema</taxon>
    </lineage>
</organism>
<proteinExistence type="predicted"/>
<sequence>MLSKFSSVLQSAVDALAPPAPLREDFVYHWRMITKFYVNKETATRVVVESTNIPAHLDQLIKVRPLYSV</sequence>
<accession>A0A7R9EAB9</accession>
<dbReference type="EMBL" id="OB794468">
    <property type="protein sequence ID" value="CAD7430367.1"/>
    <property type="molecule type" value="Genomic_DNA"/>
</dbReference>
<protein>
    <submittedName>
        <fullName evidence="1">Uncharacterized protein</fullName>
    </submittedName>
</protein>
<name>A0A7R9EAB9_9NEOP</name>